<comment type="caution">
    <text evidence="4">The sequence shown here is derived from an EMBL/GenBank/DDBJ whole genome shotgun (WGS) entry which is preliminary data.</text>
</comment>
<protein>
    <submittedName>
        <fullName evidence="4">CBS domain-containing protein</fullName>
    </submittedName>
</protein>
<dbReference type="Gene3D" id="3.10.580.10">
    <property type="entry name" value="CBS-domain"/>
    <property type="match status" value="1"/>
</dbReference>
<reference evidence="4" key="1">
    <citation type="journal article" date="2020" name="mSystems">
        <title>Genome- and Community-Level Interaction Insights into Carbon Utilization and Element Cycling Functions of Hydrothermarchaeota in Hydrothermal Sediment.</title>
        <authorList>
            <person name="Zhou Z."/>
            <person name="Liu Y."/>
            <person name="Xu W."/>
            <person name="Pan J."/>
            <person name="Luo Z.H."/>
            <person name="Li M."/>
        </authorList>
    </citation>
    <scope>NUCLEOTIDE SEQUENCE [LARGE SCALE GENOMIC DNA]</scope>
    <source>
        <strain evidence="4">SpSt-769</strain>
    </source>
</reference>
<dbReference type="EMBL" id="DTGT01000423">
    <property type="protein sequence ID" value="HGH62197.1"/>
    <property type="molecule type" value="Genomic_DNA"/>
</dbReference>
<dbReference type="InterPro" id="IPR000644">
    <property type="entry name" value="CBS_dom"/>
</dbReference>
<dbReference type="InterPro" id="IPR051462">
    <property type="entry name" value="CBS_domain-containing"/>
</dbReference>
<dbReference type="PANTHER" id="PTHR48108">
    <property type="entry name" value="CBS DOMAIN-CONTAINING PROTEIN CBSX2, CHLOROPLASTIC"/>
    <property type="match status" value="1"/>
</dbReference>
<sequence>MYVRNWMLPQQFTVSSDTLAVEAAAIIEENKLKMLPVVDEGRLRGVVHRRDLSEAAMCVSGSGDQCEMNYFCRKLKVKDVMVRMPVTVSVDDTVEDTLLKGRQLTMSTFPVMDGDRVVGVVSDREIFVTLFKLLEAGKERARITLMDVKLEKGTLTQISQIVDEHDCVGRAIFTVPEGDSGLVRVVIRAECADPKALKASFEQKGYKILEFGGSKENSN</sequence>
<evidence type="ECO:0000256" key="2">
    <source>
        <dbReference type="PROSITE-ProRule" id="PRU00703"/>
    </source>
</evidence>
<dbReference type="PANTHER" id="PTHR48108:SF26">
    <property type="entry name" value="CBS DOMAIN-CONTAINING PROTEIN DDB_G0289609"/>
    <property type="match status" value="1"/>
</dbReference>
<keyword evidence="1" id="KW-0677">Repeat</keyword>
<dbReference type="Pfam" id="PF00571">
    <property type="entry name" value="CBS"/>
    <property type="match status" value="2"/>
</dbReference>
<evidence type="ECO:0000256" key="1">
    <source>
        <dbReference type="ARBA" id="ARBA00022737"/>
    </source>
</evidence>
<dbReference type="PROSITE" id="PS51371">
    <property type="entry name" value="CBS"/>
    <property type="match status" value="2"/>
</dbReference>
<organism evidence="4">
    <name type="scientific">Desulfomonile tiedjei</name>
    <dbReference type="NCBI Taxonomy" id="2358"/>
    <lineage>
        <taxon>Bacteria</taxon>
        <taxon>Pseudomonadati</taxon>
        <taxon>Thermodesulfobacteriota</taxon>
        <taxon>Desulfomonilia</taxon>
        <taxon>Desulfomonilales</taxon>
        <taxon>Desulfomonilaceae</taxon>
        <taxon>Desulfomonile</taxon>
    </lineage>
</organism>
<dbReference type="AlphaFoldDB" id="A0A7C4EYU9"/>
<dbReference type="SUPFAM" id="SSF54631">
    <property type="entry name" value="CBS-domain pair"/>
    <property type="match status" value="1"/>
</dbReference>
<proteinExistence type="predicted"/>
<dbReference type="InterPro" id="IPR046342">
    <property type="entry name" value="CBS_dom_sf"/>
</dbReference>
<accession>A0A7C4EYU9</accession>
<dbReference type="SMART" id="SM00116">
    <property type="entry name" value="CBS"/>
    <property type="match status" value="2"/>
</dbReference>
<feature type="domain" description="CBS" evidence="3">
    <location>
        <begin position="7"/>
        <end position="65"/>
    </location>
</feature>
<evidence type="ECO:0000259" key="3">
    <source>
        <dbReference type="PROSITE" id="PS51371"/>
    </source>
</evidence>
<keyword evidence="2" id="KW-0129">CBS domain</keyword>
<gene>
    <name evidence="4" type="ORF">ENV54_12965</name>
</gene>
<evidence type="ECO:0000313" key="4">
    <source>
        <dbReference type="EMBL" id="HGH62197.1"/>
    </source>
</evidence>
<feature type="domain" description="CBS" evidence="3">
    <location>
        <begin position="81"/>
        <end position="136"/>
    </location>
</feature>
<name>A0A7C4EYU9_9BACT</name>